<feature type="compositionally biased region" description="Basic residues" evidence="1">
    <location>
        <begin position="41"/>
        <end position="55"/>
    </location>
</feature>
<proteinExistence type="predicted"/>
<keyword evidence="2" id="KW-0732">Signal</keyword>
<dbReference type="AlphaFoldDB" id="A0A2M3ZMP3"/>
<feature type="region of interest" description="Disordered" evidence="1">
    <location>
        <begin position="37"/>
        <end position="82"/>
    </location>
</feature>
<sequence>MYGCVGVSGSVGSSCSGRLALLLLLFSSRSRSCLLSSSTHAHTHTHTLAHTRTHHTNSPVAARGSHDRTIDHRQMPKERIME</sequence>
<protein>
    <submittedName>
        <fullName evidence="3">Putative secreted peptide</fullName>
    </submittedName>
</protein>
<evidence type="ECO:0000256" key="1">
    <source>
        <dbReference type="SAM" id="MobiDB-lite"/>
    </source>
</evidence>
<name>A0A2M3ZMP3_9DIPT</name>
<organism evidence="3">
    <name type="scientific">Anopheles braziliensis</name>
    <dbReference type="NCBI Taxonomy" id="58242"/>
    <lineage>
        <taxon>Eukaryota</taxon>
        <taxon>Metazoa</taxon>
        <taxon>Ecdysozoa</taxon>
        <taxon>Arthropoda</taxon>
        <taxon>Hexapoda</taxon>
        <taxon>Insecta</taxon>
        <taxon>Pterygota</taxon>
        <taxon>Neoptera</taxon>
        <taxon>Endopterygota</taxon>
        <taxon>Diptera</taxon>
        <taxon>Nematocera</taxon>
        <taxon>Culicoidea</taxon>
        <taxon>Culicidae</taxon>
        <taxon>Anophelinae</taxon>
        <taxon>Anopheles</taxon>
    </lineage>
</organism>
<evidence type="ECO:0000313" key="3">
    <source>
        <dbReference type="EMBL" id="MBW29801.1"/>
    </source>
</evidence>
<feature type="chain" id="PRO_5014811451" evidence="2">
    <location>
        <begin position="33"/>
        <end position="82"/>
    </location>
</feature>
<feature type="signal peptide" evidence="2">
    <location>
        <begin position="1"/>
        <end position="32"/>
    </location>
</feature>
<accession>A0A2M3ZMP3</accession>
<dbReference type="EMBL" id="GGFM01009050">
    <property type="protein sequence ID" value="MBW29801.1"/>
    <property type="molecule type" value="Transcribed_RNA"/>
</dbReference>
<reference evidence="3" key="1">
    <citation type="submission" date="2018-01" db="EMBL/GenBank/DDBJ databases">
        <title>An insight into the sialome of Amazonian anophelines.</title>
        <authorList>
            <person name="Ribeiro J.M."/>
            <person name="Scarpassa V."/>
            <person name="Calvo E."/>
        </authorList>
    </citation>
    <scope>NUCLEOTIDE SEQUENCE</scope>
    <source>
        <tissue evidence="3">Salivary glands</tissue>
    </source>
</reference>
<evidence type="ECO:0000256" key="2">
    <source>
        <dbReference type="SAM" id="SignalP"/>
    </source>
</evidence>
<feature type="compositionally biased region" description="Basic and acidic residues" evidence="1">
    <location>
        <begin position="64"/>
        <end position="82"/>
    </location>
</feature>